<gene>
    <name evidence="2" type="ORF">SAMN02982985_03391</name>
</gene>
<dbReference type="STRING" id="758825.SAMN02982985_03391"/>
<organism evidence="2 3">
    <name type="scientific">Rugamonas rubra</name>
    <dbReference type="NCBI Taxonomy" id="758825"/>
    <lineage>
        <taxon>Bacteria</taxon>
        <taxon>Pseudomonadati</taxon>
        <taxon>Pseudomonadota</taxon>
        <taxon>Betaproteobacteria</taxon>
        <taxon>Burkholderiales</taxon>
        <taxon>Oxalobacteraceae</taxon>
        <taxon>Telluria group</taxon>
        <taxon>Rugamonas</taxon>
    </lineage>
</organism>
<dbReference type="Pfam" id="PF21780">
    <property type="entry name" value="DUF6875"/>
    <property type="match status" value="1"/>
</dbReference>
<proteinExistence type="predicted"/>
<evidence type="ECO:0000313" key="3">
    <source>
        <dbReference type="Proteomes" id="UP000199470"/>
    </source>
</evidence>
<reference evidence="2 3" key="1">
    <citation type="submission" date="2016-10" db="EMBL/GenBank/DDBJ databases">
        <authorList>
            <person name="de Groot N.N."/>
        </authorList>
    </citation>
    <scope>NUCLEOTIDE SEQUENCE [LARGE SCALE GENOMIC DNA]</scope>
    <source>
        <strain evidence="2 3">ATCC 43154</strain>
    </source>
</reference>
<evidence type="ECO:0000313" key="2">
    <source>
        <dbReference type="EMBL" id="SFM26615.1"/>
    </source>
</evidence>
<accession>A0A1I4PGA9</accession>
<name>A0A1I4PGA9_9BURK</name>
<sequence>MRASEVDRDYPADAPLAEVLAWTRAFLARTHPDLGRKGPVCPFVPIALAQDSIWLAEINDPEPSLESIAAVIATYRDLFLATPPTDGPDSINKAFMVLFPNLGAEGAAVVDQVQYRLKRDFVDMGLMLGEFHALNESAGLRNPDFRPLRSPIPILAIRHMVDSDLPFLLRDGYPAEARAAFLRAYLYRLAGSLAPAKLEQAIDGVVEAEIERRAGHALRGEGAALAALAALPLPPDLAGELPPAAPAATVCEGVRP</sequence>
<dbReference type="InterPro" id="IPR049240">
    <property type="entry name" value="DUF6875"/>
</dbReference>
<dbReference type="AlphaFoldDB" id="A0A1I4PGA9"/>
<dbReference type="Proteomes" id="UP000199470">
    <property type="component" value="Unassembled WGS sequence"/>
</dbReference>
<keyword evidence="3" id="KW-1185">Reference proteome</keyword>
<feature type="domain" description="DUF6875" evidence="1">
    <location>
        <begin position="17"/>
        <end position="188"/>
    </location>
</feature>
<evidence type="ECO:0000259" key="1">
    <source>
        <dbReference type="Pfam" id="PF21780"/>
    </source>
</evidence>
<protein>
    <recommendedName>
        <fullName evidence="1">DUF6875 domain-containing protein</fullName>
    </recommendedName>
</protein>
<dbReference type="EMBL" id="FOTW01000016">
    <property type="protein sequence ID" value="SFM26615.1"/>
    <property type="molecule type" value="Genomic_DNA"/>
</dbReference>